<dbReference type="GO" id="GO:0008967">
    <property type="term" value="F:phosphoglycolate phosphatase activity"/>
    <property type="evidence" value="ECO:0007669"/>
    <property type="project" value="TreeGrafter"/>
</dbReference>
<dbReference type="PANTHER" id="PTHR43434:SF19">
    <property type="entry name" value="PHOSPHONOACETALDEHYDE HYDROLASE"/>
    <property type="match status" value="1"/>
</dbReference>
<keyword evidence="4" id="KW-0378">Hydrolase</keyword>
<dbReference type="GO" id="GO:0005829">
    <property type="term" value="C:cytosol"/>
    <property type="evidence" value="ECO:0007669"/>
    <property type="project" value="TreeGrafter"/>
</dbReference>
<evidence type="ECO:0000256" key="1">
    <source>
        <dbReference type="ARBA" id="ARBA00001946"/>
    </source>
</evidence>
<organism evidence="7 8">
    <name type="scientific">Clytia hemisphaerica</name>
    <dbReference type="NCBI Taxonomy" id="252671"/>
    <lineage>
        <taxon>Eukaryota</taxon>
        <taxon>Metazoa</taxon>
        <taxon>Cnidaria</taxon>
        <taxon>Hydrozoa</taxon>
        <taxon>Hydroidolina</taxon>
        <taxon>Leptothecata</taxon>
        <taxon>Obeliida</taxon>
        <taxon>Clytiidae</taxon>
        <taxon>Clytia</taxon>
    </lineage>
</organism>
<keyword evidence="5" id="KW-0460">Magnesium</keyword>
<dbReference type="InterPro" id="IPR023214">
    <property type="entry name" value="HAD_sf"/>
</dbReference>
<dbReference type="Gene3D" id="3.40.50.1000">
    <property type="entry name" value="HAD superfamily/HAD-like"/>
    <property type="match status" value="1"/>
</dbReference>
<reference evidence="7" key="1">
    <citation type="submission" date="2021-01" db="UniProtKB">
        <authorList>
            <consortium name="EnsemblMetazoa"/>
        </authorList>
    </citation>
    <scope>IDENTIFICATION</scope>
</reference>
<dbReference type="EnsemblMetazoa" id="CLYHEMT018759.1">
    <property type="protein sequence ID" value="CLYHEMP018759.1"/>
    <property type="gene ID" value="CLYHEMG018759"/>
</dbReference>
<dbReference type="NCBIfam" id="TIGR01422">
    <property type="entry name" value="phosphonatase"/>
    <property type="match status" value="1"/>
</dbReference>
<dbReference type="GO" id="GO:0006281">
    <property type="term" value="P:DNA repair"/>
    <property type="evidence" value="ECO:0007669"/>
    <property type="project" value="TreeGrafter"/>
</dbReference>
<sequence>MLLTSFARNLVRNNRCLAAAITSRNSSTVHHDNKAKNEKLIGTDKMVKQMERIDGRILSNCRSEYRVKHHYQGKVKGVVLDWAGTVLDCGVYSPAIVFMEVFKQEGVPVTIEEAREPMGTHKMVHIRRVTQNESVRKRWFENLGRYPNEDDVKRMFDNFIPMQLEVLEGYSDMIEGAVDTIRYMQQEMNLKVGSSTGFTTPMVDILKRVAAKQGYFPDAIVAADEVPQARPYPFMVWMNCIRLDVNPIQAVVKVDDTADGVSEGITAGCWSVGLARTGNYVGLNHQEIEALSTEDYERRLQRSYDILSRAGAHYVIDTINDLPSVIEDINRRLASGEHP</sequence>
<dbReference type="InterPro" id="IPR036412">
    <property type="entry name" value="HAD-like_sf"/>
</dbReference>
<evidence type="ECO:0000256" key="2">
    <source>
        <dbReference type="ARBA" id="ARBA00011738"/>
    </source>
</evidence>
<dbReference type="SFLD" id="SFLDG01129">
    <property type="entry name" value="C1.5:_HAD__Beta-PGM__Phosphata"/>
    <property type="match status" value="1"/>
</dbReference>
<keyword evidence="3" id="KW-0479">Metal-binding</keyword>
<dbReference type="GO" id="GO:0050194">
    <property type="term" value="F:phosphonoacetaldehyde hydrolase activity"/>
    <property type="evidence" value="ECO:0007669"/>
    <property type="project" value="InterPro"/>
</dbReference>
<name>A0A7M5X750_9CNID</name>
<evidence type="ECO:0000256" key="5">
    <source>
        <dbReference type="ARBA" id="ARBA00022842"/>
    </source>
</evidence>
<dbReference type="SUPFAM" id="SSF56784">
    <property type="entry name" value="HAD-like"/>
    <property type="match status" value="1"/>
</dbReference>
<evidence type="ECO:0000256" key="3">
    <source>
        <dbReference type="ARBA" id="ARBA00022723"/>
    </source>
</evidence>
<dbReference type="GeneID" id="136818371"/>
<dbReference type="Proteomes" id="UP000594262">
    <property type="component" value="Unplaced"/>
</dbReference>
<dbReference type="AlphaFoldDB" id="A0A7M5X750"/>
<protein>
    <recommendedName>
        <fullName evidence="9">Phosphonoacetaldehyde hydrolase</fullName>
    </recommendedName>
</protein>
<keyword evidence="8" id="KW-1185">Reference proteome</keyword>
<dbReference type="Pfam" id="PF00702">
    <property type="entry name" value="Hydrolase"/>
    <property type="match status" value="1"/>
</dbReference>
<evidence type="ECO:0000256" key="4">
    <source>
        <dbReference type="ARBA" id="ARBA00022801"/>
    </source>
</evidence>
<dbReference type="InterPro" id="IPR023198">
    <property type="entry name" value="PGP-like_dom2"/>
</dbReference>
<accession>A0A7M5X750</accession>
<evidence type="ECO:0000313" key="7">
    <source>
        <dbReference type="EnsemblMetazoa" id="CLYHEMP018759.1"/>
    </source>
</evidence>
<dbReference type="PANTHER" id="PTHR43434">
    <property type="entry name" value="PHOSPHOGLYCOLATE PHOSPHATASE"/>
    <property type="match status" value="1"/>
</dbReference>
<dbReference type="FunFam" id="1.10.150.240:FF:000006">
    <property type="entry name" value="Phosphonoacetaldehyde hydrolase"/>
    <property type="match status" value="1"/>
</dbReference>
<dbReference type="GO" id="GO:0019700">
    <property type="term" value="P:organic phosphonate catabolic process"/>
    <property type="evidence" value="ECO:0007669"/>
    <property type="project" value="InterPro"/>
</dbReference>
<evidence type="ECO:0000256" key="6">
    <source>
        <dbReference type="ARBA" id="ARBA00023270"/>
    </source>
</evidence>
<evidence type="ECO:0008006" key="9">
    <source>
        <dbReference type="Google" id="ProtNLM"/>
    </source>
</evidence>
<comment type="subunit">
    <text evidence="2">Homodimer.</text>
</comment>
<dbReference type="RefSeq" id="XP_066930809.1">
    <property type="nucleotide sequence ID" value="XM_067074708.1"/>
</dbReference>
<dbReference type="InterPro" id="IPR050155">
    <property type="entry name" value="HAD-like_hydrolase_sf"/>
</dbReference>
<dbReference type="HAMAP" id="MF_01375">
    <property type="entry name" value="PhnX"/>
    <property type="match status" value="1"/>
</dbReference>
<evidence type="ECO:0000313" key="8">
    <source>
        <dbReference type="Proteomes" id="UP000594262"/>
    </source>
</evidence>
<comment type="cofactor">
    <cofactor evidence="1">
        <name>Mg(2+)</name>
        <dbReference type="ChEBI" id="CHEBI:18420"/>
    </cofactor>
</comment>
<dbReference type="SFLD" id="SFLDS00003">
    <property type="entry name" value="Haloacid_Dehalogenase"/>
    <property type="match status" value="1"/>
</dbReference>
<dbReference type="GO" id="GO:0046872">
    <property type="term" value="F:metal ion binding"/>
    <property type="evidence" value="ECO:0007669"/>
    <property type="project" value="UniProtKB-KW"/>
</dbReference>
<proteinExistence type="inferred from homology"/>
<dbReference type="OrthoDB" id="40579at2759"/>
<keyword evidence="6" id="KW-0704">Schiff base</keyword>
<dbReference type="InterPro" id="IPR006323">
    <property type="entry name" value="Phosphonoacetald_hydro"/>
</dbReference>
<dbReference type="Gene3D" id="1.10.150.240">
    <property type="entry name" value="Putative phosphatase, domain 2"/>
    <property type="match status" value="1"/>
</dbReference>